<comment type="caution">
    <text evidence="4">The sequence shown here is derived from an EMBL/GenBank/DDBJ whole genome shotgun (WGS) entry which is preliminary data.</text>
</comment>
<comment type="similarity">
    <text evidence="1 2">Belongs to the UPF0102 family.</text>
</comment>
<dbReference type="PANTHER" id="PTHR34039">
    <property type="entry name" value="UPF0102 PROTEIN YRAN"/>
    <property type="match status" value="1"/>
</dbReference>
<dbReference type="NCBIfam" id="NF009151">
    <property type="entry name" value="PRK12497.1-5"/>
    <property type="match status" value="1"/>
</dbReference>
<protein>
    <recommendedName>
        <fullName evidence="2">UPF0102 protein F6X53_07820</fullName>
    </recommendedName>
</protein>
<dbReference type="EMBL" id="VZZK01000006">
    <property type="protein sequence ID" value="KAB1080125.1"/>
    <property type="molecule type" value="Genomic_DNA"/>
</dbReference>
<dbReference type="InterPro" id="IPR011335">
    <property type="entry name" value="Restrct_endonuc-II-like"/>
</dbReference>
<dbReference type="InterPro" id="IPR003509">
    <property type="entry name" value="UPF0102_YraN-like"/>
</dbReference>
<reference evidence="4 5" key="1">
    <citation type="submission" date="2019-09" db="EMBL/GenBank/DDBJ databases">
        <title>YIM 48816 draft genome.</title>
        <authorList>
            <person name="Jiang L."/>
        </authorList>
    </citation>
    <scope>NUCLEOTIDE SEQUENCE [LARGE SCALE GENOMIC DNA]</scope>
    <source>
        <strain evidence="4 5">YIM 48816</strain>
    </source>
</reference>
<dbReference type="HAMAP" id="MF_00048">
    <property type="entry name" value="UPF0102"/>
    <property type="match status" value="1"/>
</dbReference>
<evidence type="ECO:0000256" key="3">
    <source>
        <dbReference type="SAM" id="MobiDB-lite"/>
    </source>
</evidence>
<dbReference type="NCBIfam" id="NF011272">
    <property type="entry name" value="PRK14679.1"/>
    <property type="match status" value="1"/>
</dbReference>
<dbReference type="InterPro" id="IPR011856">
    <property type="entry name" value="tRNA_endonuc-like_dom_sf"/>
</dbReference>
<organism evidence="4 5">
    <name type="scientific">Methylobacterium soli</name>
    <dbReference type="NCBI Taxonomy" id="553447"/>
    <lineage>
        <taxon>Bacteria</taxon>
        <taxon>Pseudomonadati</taxon>
        <taxon>Pseudomonadota</taxon>
        <taxon>Alphaproteobacteria</taxon>
        <taxon>Hyphomicrobiales</taxon>
        <taxon>Methylobacteriaceae</taxon>
        <taxon>Methylobacterium</taxon>
    </lineage>
</organism>
<evidence type="ECO:0000256" key="2">
    <source>
        <dbReference type="HAMAP-Rule" id="MF_00048"/>
    </source>
</evidence>
<evidence type="ECO:0000256" key="1">
    <source>
        <dbReference type="ARBA" id="ARBA00006738"/>
    </source>
</evidence>
<accession>A0A6L3T8X5</accession>
<dbReference type="Proteomes" id="UP000474159">
    <property type="component" value="Unassembled WGS sequence"/>
</dbReference>
<gene>
    <name evidence="4" type="ORF">F6X53_07820</name>
</gene>
<evidence type="ECO:0000313" key="5">
    <source>
        <dbReference type="Proteomes" id="UP000474159"/>
    </source>
</evidence>
<sequence>MPAPSRSPGAAMPKVERGDAAARRRASYRHGRRSEWLALAALMLKGYRPLALRFSAGGGEIDLIVRRGATLVFVEVKARPTLVAAQEAIGAVKRRRFSGAVRAWLGRHPAHAGLTLRADAVFLAPRAWPMHLVDAFPIEGV</sequence>
<dbReference type="GO" id="GO:0003676">
    <property type="term" value="F:nucleic acid binding"/>
    <property type="evidence" value="ECO:0007669"/>
    <property type="project" value="InterPro"/>
</dbReference>
<name>A0A6L3T8X5_9HYPH</name>
<dbReference type="SUPFAM" id="SSF52980">
    <property type="entry name" value="Restriction endonuclease-like"/>
    <property type="match status" value="1"/>
</dbReference>
<feature type="region of interest" description="Disordered" evidence="3">
    <location>
        <begin position="1"/>
        <end position="26"/>
    </location>
</feature>
<evidence type="ECO:0000313" key="4">
    <source>
        <dbReference type="EMBL" id="KAB1080125.1"/>
    </source>
</evidence>
<proteinExistence type="inferred from homology"/>
<dbReference type="Gene3D" id="3.40.1350.10">
    <property type="match status" value="1"/>
</dbReference>
<dbReference type="AlphaFoldDB" id="A0A6L3T8X5"/>
<keyword evidence="5" id="KW-1185">Reference proteome</keyword>
<dbReference type="PANTHER" id="PTHR34039:SF1">
    <property type="entry name" value="UPF0102 PROTEIN YRAN"/>
    <property type="match status" value="1"/>
</dbReference>
<dbReference type="Pfam" id="PF02021">
    <property type="entry name" value="UPF0102"/>
    <property type="match status" value="1"/>
</dbReference>
<dbReference type="OrthoDB" id="9812968at2"/>